<reference evidence="2 3" key="1">
    <citation type="journal article" date="2019" name="Anaerobe">
        <title>Detection of Robinsoniella peoriensis in multiple bone samples of a trauma patient.</title>
        <authorList>
            <person name="Schrottner P."/>
            <person name="Hartwich K."/>
            <person name="Bunk B."/>
            <person name="Schober I."/>
            <person name="Helbig S."/>
            <person name="Rudolph W.W."/>
            <person name="Gunzer F."/>
        </authorList>
    </citation>
    <scope>NUCLEOTIDE SEQUENCE [LARGE SCALE GENOMIC DNA]</scope>
    <source>
        <strain evidence="2 3">DSM 106044</strain>
    </source>
</reference>
<dbReference type="RefSeq" id="WP_027295635.1">
    <property type="nucleotide sequence ID" value="NZ_CABMJZ010000093.1"/>
</dbReference>
<dbReference type="OrthoDB" id="5348456at2"/>
<keyword evidence="3" id="KW-1185">Reference proteome</keyword>
<evidence type="ECO:0000313" key="3">
    <source>
        <dbReference type="Proteomes" id="UP000306509"/>
    </source>
</evidence>
<feature type="domain" description="Thioredoxin-like fold" evidence="1">
    <location>
        <begin position="9"/>
        <end position="80"/>
    </location>
</feature>
<dbReference type="Pfam" id="PF13192">
    <property type="entry name" value="Thioredoxin_3"/>
    <property type="match status" value="1"/>
</dbReference>
<sequence>MQKVLMMILKDCPHCHKALALMEELKMEHPEYGKAEVRIADESVETELADSLDYWYVPTFYVGDKKVHEGVPTKEKVENVYREALMGL</sequence>
<dbReference type="PROSITE" id="PS51354">
    <property type="entry name" value="GLUTAREDOXIN_2"/>
    <property type="match status" value="1"/>
</dbReference>
<protein>
    <recommendedName>
        <fullName evidence="1">Thioredoxin-like fold domain-containing protein</fullName>
    </recommendedName>
</protein>
<dbReference type="CDD" id="cd01659">
    <property type="entry name" value="TRX_superfamily"/>
    <property type="match status" value="1"/>
</dbReference>
<accession>A0A4U8Q020</accession>
<dbReference type="STRING" id="180332.GCA_000797495_01759"/>
<gene>
    <name evidence="2" type="ORF">DSM106044_05317</name>
</gene>
<dbReference type="Proteomes" id="UP000306509">
    <property type="component" value="Unassembled WGS sequence"/>
</dbReference>
<proteinExistence type="predicted"/>
<dbReference type="Gene3D" id="3.40.30.10">
    <property type="entry name" value="Glutaredoxin"/>
    <property type="match status" value="1"/>
</dbReference>
<dbReference type="InterPro" id="IPR012336">
    <property type="entry name" value="Thioredoxin-like_fold"/>
</dbReference>
<comment type="caution">
    <text evidence="2">The sequence shown here is derived from an EMBL/GenBank/DDBJ whole genome shotgun (WGS) entry which is preliminary data.</text>
</comment>
<organism evidence="2 3">
    <name type="scientific">Robinsoniella peoriensis</name>
    <dbReference type="NCBI Taxonomy" id="180332"/>
    <lineage>
        <taxon>Bacteria</taxon>
        <taxon>Bacillati</taxon>
        <taxon>Bacillota</taxon>
        <taxon>Clostridia</taxon>
        <taxon>Lachnospirales</taxon>
        <taxon>Lachnospiraceae</taxon>
        <taxon>Robinsoniella</taxon>
    </lineage>
</organism>
<dbReference type="SUPFAM" id="SSF52833">
    <property type="entry name" value="Thioredoxin-like"/>
    <property type="match status" value="1"/>
</dbReference>
<name>A0A4U8Q020_9FIRM</name>
<evidence type="ECO:0000259" key="1">
    <source>
        <dbReference type="Pfam" id="PF13192"/>
    </source>
</evidence>
<evidence type="ECO:0000313" key="2">
    <source>
        <dbReference type="EMBL" id="TLC97950.1"/>
    </source>
</evidence>
<dbReference type="InterPro" id="IPR036249">
    <property type="entry name" value="Thioredoxin-like_sf"/>
</dbReference>
<dbReference type="AlphaFoldDB" id="A0A4U8Q020"/>
<dbReference type="EMBL" id="QGQD01000107">
    <property type="protein sequence ID" value="TLC97950.1"/>
    <property type="molecule type" value="Genomic_DNA"/>
</dbReference>